<keyword evidence="5 8" id="KW-0812">Transmembrane</keyword>
<feature type="transmembrane region" description="Helical" evidence="8">
    <location>
        <begin position="408"/>
        <end position="428"/>
    </location>
</feature>
<keyword evidence="3" id="KW-0813">Transport</keyword>
<feature type="transmembrane region" description="Helical" evidence="8">
    <location>
        <begin position="385"/>
        <end position="402"/>
    </location>
</feature>
<comment type="subcellular location">
    <subcellularLocation>
        <location evidence="1">Cell membrane</location>
        <topology evidence="1">Multi-pass membrane protein</topology>
    </subcellularLocation>
</comment>
<dbReference type="NCBIfam" id="TIGR01625">
    <property type="entry name" value="YidE_YbjL_dupl"/>
    <property type="match status" value="1"/>
</dbReference>
<feature type="domain" description="RCK C-terminal" evidence="9">
    <location>
        <begin position="207"/>
        <end position="287"/>
    </location>
</feature>
<evidence type="ECO:0000256" key="4">
    <source>
        <dbReference type="ARBA" id="ARBA00022475"/>
    </source>
</evidence>
<keyword evidence="4" id="KW-1003">Cell membrane</keyword>
<dbReference type="Proteomes" id="UP001595816">
    <property type="component" value="Unassembled WGS sequence"/>
</dbReference>
<feature type="transmembrane region" description="Helical" evidence="8">
    <location>
        <begin position="35"/>
        <end position="57"/>
    </location>
</feature>
<sequence length="563" mass="58621">MKDWLADLFKSVDGLVLFVCLALGFAIGKIKFWKISLGGVAGTLIVAIFVGMLGVTLNSQVKNIAFAMFIFTLGYMSGPSFFASLNKASLKYGVFTLIEVVTILVVVSLATVILGLDQGTAAGLLAGGATESAVVGTATDAIGKLDLPADQISTLQANVGTAYSISYIMGLITIVLLTSQIAPAIMRINLRDEADKLWKKLGGGSEEEGATPALPDVVGRAHEVTMAAGQTVGQVEGVLGRGVVVERIQRQGEAVAVQPGTRLASGDLVLFNGRREGLLDADQIIGPERASVSGFNVDLDVQEAILTAPGYGGKSLGDLRADIPEKDRHGIFLTGITRMDHNLPVQNGTQINTGDTLKFTGMKSDLNRFVPRVGFKIDPTVKMDIVFISIGIILGMLIGKIEVPLGDIPLSLGTGGGCLLSGLLFGWLRAKNPKRGQYAPAAAQVVKDLGLATFICAVGLSSGPEAIDLIKKFGFALPISGILVTLIPASISLFVGWKLMKLPAPLTLGAVAGQQCSTPAATAVQQAAGNATPLMSYTIVYALSNVVLPLLGPIVVALSGALN</sequence>
<dbReference type="RefSeq" id="WP_253756361.1">
    <property type="nucleotide sequence ID" value="NZ_JAMZDZ010000001.1"/>
</dbReference>
<evidence type="ECO:0000256" key="2">
    <source>
        <dbReference type="ARBA" id="ARBA00009854"/>
    </source>
</evidence>
<dbReference type="SUPFAM" id="SSF116726">
    <property type="entry name" value="TrkA C-terminal domain-like"/>
    <property type="match status" value="2"/>
</dbReference>
<dbReference type="InterPro" id="IPR050144">
    <property type="entry name" value="AAE_transporter"/>
</dbReference>
<dbReference type="Pfam" id="PF06826">
    <property type="entry name" value="Asp-Al_Ex"/>
    <property type="match status" value="2"/>
</dbReference>
<feature type="transmembrane region" description="Helical" evidence="8">
    <location>
        <begin position="63"/>
        <end position="82"/>
    </location>
</feature>
<organism evidence="10 11">
    <name type="scientific">Hamadaea flava</name>
    <dbReference type="NCBI Taxonomy" id="1742688"/>
    <lineage>
        <taxon>Bacteria</taxon>
        <taxon>Bacillati</taxon>
        <taxon>Actinomycetota</taxon>
        <taxon>Actinomycetes</taxon>
        <taxon>Micromonosporales</taxon>
        <taxon>Micromonosporaceae</taxon>
        <taxon>Hamadaea</taxon>
    </lineage>
</organism>
<name>A0ABV8LXD5_9ACTN</name>
<feature type="transmembrane region" description="Helical" evidence="8">
    <location>
        <begin position="475"/>
        <end position="497"/>
    </location>
</feature>
<keyword evidence="7 8" id="KW-0472">Membrane</keyword>
<reference evidence="11" key="1">
    <citation type="journal article" date="2019" name="Int. J. Syst. Evol. Microbiol.">
        <title>The Global Catalogue of Microorganisms (GCM) 10K type strain sequencing project: providing services to taxonomists for standard genome sequencing and annotation.</title>
        <authorList>
            <consortium name="The Broad Institute Genomics Platform"/>
            <consortium name="The Broad Institute Genome Sequencing Center for Infectious Disease"/>
            <person name="Wu L."/>
            <person name="Ma J."/>
        </authorList>
    </citation>
    <scope>NUCLEOTIDE SEQUENCE [LARGE SCALE GENOMIC DNA]</scope>
    <source>
        <strain evidence="11">CGMCC 4.7289</strain>
    </source>
</reference>
<dbReference type="PANTHER" id="PTHR30445">
    <property type="entry name" value="K(+)_H(+) ANTIPORTER SUBUNIT KHTT"/>
    <property type="match status" value="1"/>
</dbReference>
<dbReference type="PROSITE" id="PS51202">
    <property type="entry name" value="RCK_C"/>
    <property type="match status" value="1"/>
</dbReference>
<protein>
    <submittedName>
        <fullName evidence="10">Aspartate-alanine antiporter</fullName>
    </submittedName>
</protein>
<keyword evidence="11" id="KW-1185">Reference proteome</keyword>
<evidence type="ECO:0000256" key="6">
    <source>
        <dbReference type="ARBA" id="ARBA00022989"/>
    </source>
</evidence>
<evidence type="ECO:0000256" key="5">
    <source>
        <dbReference type="ARBA" id="ARBA00022692"/>
    </source>
</evidence>
<dbReference type="InterPro" id="IPR006512">
    <property type="entry name" value="YidE_YbjL"/>
</dbReference>
<feature type="transmembrane region" description="Helical" evidence="8">
    <location>
        <begin position="539"/>
        <end position="562"/>
    </location>
</feature>
<dbReference type="NCBIfam" id="TIGR03802">
    <property type="entry name" value="Asp_Ala_antiprt"/>
    <property type="match status" value="1"/>
</dbReference>
<comment type="caution">
    <text evidence="10">The sequence shown here is derived from an EMBL/GenBank/DDBJ whole genome shotgun (WGS) entry which is preliminary data.</text>
</comment>
<dbReference type="InterPro" id="IPR006037">
    <property type="entry name" value="RCK_C"/>
</dbReference>
<evidence type="ECO:0000256" key="1">
    <source>
        <dbReference type="ARBA" id="ARBA00004651"/>
    </source>
</evidence>
<feature type="transmembrane region" description="Helical" evidence="8">
    <location>
        <begin position="12"/>
        <end position="28"/>
    </location>
</feature>
<evidence type="ECO:0000256" key="7">
    <source>
        <dbReference type="ARBA" id="ARBA00023136"/>
    </source>
</evidence>
<gene>
    <name evidence="10" type="primary">aspT</name>
    <name evidence="10" type="ORF">ACFOZ4_32790</name>
</gene>
<feature type="transmembrane region" description="Helical" evidence="8">
    <location>
        <begin position="94"/>
        <end position="116"/>
    </location>
</feature>
<dbReference type="EMBL" id="JBHSAY010000021">
    <property type="protein sequence ID" value="MFC4135415.1"/>
    <property type="molecule type" value="Genomic_DNA"/>
</dbReference>
<evidence type="ECO:0000256" key="8">
    <source>
        <dbReference type="SAM" id="Phobius"/>
    </source>
</evidence>
<evidence type="ECO:0000313" key="11">
    <source>
        <dbReference type="Proteomes" id="UP001595816"/>
    </source>
</evidence>
<dbReference type="PANTHER" id="PTHR30445:SF9">
    <property type="match status" value="1"/>
</dbReference>
<proteinExistence type="inferred from homology"/>
<accession>A0ABV8LXD5</accession>
<dbReference type="InterPro" id="IPR036721">
    <property type="entry name" value="RCK_C_sf"/>
</dbReference>
<evidence type="ECO:0000313" key="10">
    <source>
        <dbReference type="EMBL" id="MFC4135415.1"/>
    </source>
</evidence>
<comment type="similarity">
    <text evidence="2">Belongs to the AAE transporter (TC 2.A.81) family.</text>
</comment>
<dbReference type="InterPro" id="IPR022457">
    <property type="entry name" value="Asp_Ala_antiprt"/>
</dbReference>
<evidence type="ECO:0000259" key="9">
    <source>
        <dbReference type="PROSITE" id="PS51202"/>
    </source>
</evidence>
<evidence type="ECO:0000256" key="3">
    <source>
        <dbReference type="ARBA" id="ARBA00022448"/>
    </source>
</evidence>
<feature type="transmembrane region" description="Helical" evidence="8">
    <location>
        <begin position="165"/>
        <end position="190"/>
    </location>
</feature>
<keyword evidence="6 8" id="KW-1133">Transmembrane helix</keyword>